<dbReference type="InterPro" id="IPR038077">
    <property type="entry name" value="Troponin_sf"/>
</dbReference>
<dbReference type="PANTHER" id="PTHR11521:SF1">
    <property type="entry name" value="TROPONIN T, SKELETAL MUSCLE"/>
    <property type="match status" value="1"/>
</dbReference>
<dbReference type="GO" id="GO:0005861">
    <property type="term" value="C:troponin complex"/>
    <property type="evidence" value="ECO:0007669"/>
    <property type="project" value="InterPro"/>
</dbReference>
<sequence length="185" mass="22239">MAERRKEEEERRRQEEEERKRKTEEEKRKKEEEKKKRQQMMAGLKVSTTPNFSINKKEKSAEKFDKFGNIVKAKAEMGLTKEQQEEAKRKYLSEASFQTLRAKVKDLHQRICRLEAEKYDLEKRGERQDYDLKELNERQRQIARNKAMKKGLDPDEVANSRHPVVLRFVDNFAYGQSSERTDRTR</sequence>
<evidence type="ECO:0000313" key="2">
    <source>
        <dbReference type="EMBL" id="VDP26544.1"/>
    </source>
</evidence>
<dbReference type="GO" id="GO:0045214">
    <property type="term" value="P:sarcomere organization"/>
    <property type="evidence" value="ECO:0007669"/>
    <property type="project" value="TreeGrafter"/>
</dbReference>
<evidence type="ECO:0000313" key="4">
    <source>
        <dbReference type="WBParaSite" id="SBAD_0001019201-mRNA-1"/>
    </source>
</evidence>
<gene>
    <name evidence="2" type="ORF">SBAD_LOCUS9837</name>
</gene>
<dbReference type="GO" id="GO:0005523">
    <property type="term" value="F:tropomyosin binding"/>
    <property type="evidence" value="ECO:0007669"/>
    <property type="project" value="TreeGrafter"/>
</dbReference>
<dbReference type="InterPro" id="IPR027707">
    <property type="entry name" value="TNNT"/>
</dbReference>
<reference evidence="2 3" key="2">
    <citation type="submission" date="2018-11" db="EMBL/GenBank/DDBJ databases">
        <authorList>
            <consortium name="Pathogen Informatics"/>
        </authorList>
    </citation>
    <scope>NUCLEOTIDE SEQUENCE [LARGE SCALE GENOMIC DNA]</scope>
</reference>
<dbReference type="Gene3D" id="1.20.5.350">
    <property type="match status" value="1"/>
</dbReference>
<feature type="compositionally biased region" description="Basic and acidic residues" evidence="1">
    <location>
        <begin position="1"/>
        <end position="35"/>
    </location>
</feature>
<dbReference type="GO" id="GO:0006937">
    <property type="term" value="P:regulation of muscle contraction"/>
    <property type="evidence" value="ECO:0007669"/>
    <property type="project" value="InterPro"/>
</dbReference>
<accession>A0A183J1U3</accession>
<name>A0A183J1U3_9BILA</name>
<protein>
    <submittedName>
        <fullName evidence="4">Troponin T</fullName>
    </submittedName>
</protein>
<evidence type="ECO:0000313" key="3">
    <source>
        <dbReference type="Proteomes" id="UP000270296"/>
    </source>
</evidence>
<dbReference type="PANTHER" id="PTHR11521">
    <property type="entry name" value="TROPONIN T"/>
    <property type="match status" value="1"/>
</dbReference>
<dbReference type="WBParaSite" id="SBAD_0001019201-mRNA-1">
    <property type="protein sequence ID" value="SBAD_0001019201-mRNA-1"/>
    <property type="gene ID" value="SBAD_0001019201"/>
</dbReference>
<dbReference type="EMBL" id="UZAM01013247">
    <property type="protein sequence ID" value="VDP26544.1"/>
    <property type="molecule type" value="Genomic_DNA"/>
</dbReference>
<keyword evidence="3" id="KW-1185">Reference proteome</keyword>
<organism evidence="4">
    <name type="scientific">Soboliphyme baturini</name>
    <dbReference type="NCBI Taxonomy" id="241478"/>
    <lineage>
        <taxon>Eukaryota</taxon>
        <taxon>Metazoa</taxon>
        <taxon>Ecdysozoa</taxon>
        <taxon>Nematoda</taxon>
        <taxon>Enoplea</taxon>
        <taxon>Dorylaimia</taxon>
        <taxon>Dioctophymatida</taxon>
        <taxon>Dioctophymatoidea</taxon>
        <taxon>Soboliphymatidae</taxon>
        <taxon>Soboliphyme</taxon>
    </lineage>
</organism>
<dbReference type="AlphaFoldDB" id="A0A183J1U3"/>
<evidence type="ECO:0000256" key="1">
    <source>
        <dbReference type="SAM" id="MobiDB-lite"/>
    </source>
</evidence>
<dbReference type="SUPFAM" id="SSF90250">
    <property type="entry name" value="Troponin coil-coiled subunits"/>
    <property type="match status" value="1"/>
</dbReference>
<proteinExistence type="predicted"/>
<dbReference type="OrthoDB" id="330499at2759"/>
<dbReference type="Proteomes" id="UP000270296">
    <property type="component" value="Unassembled WGS sequence"/>
</dbReference>
<feature type="region of interest" description="Disordered" evidence="1">
    <location>
        <begin position="1"/>
        <end position="57"/>
    </location>
</feature>
<reference evidence="4" key="1">
    <citation type="submission" date="2016-06" db="UniProtKB">
        <authorList>
            <consortium name="WormBaseParasite"/>
        </authorList>
    </citation>
    <scope>IDENTIFICATION</scope>
</reference>
<dbReference type="GO" id="GO:0006936">
    <property type="term" value="P:muscle contraction"/>
    <property type="evidence" value="ECO:0007669"/>
    <property type="project" value="TreeGrafter"/>
</dbReference>